<reference evidence="3 4" key="1">
    <citation type="submission" date="2021-04" db="EMBL/GenBank/DDBJ databases">
        <authorList>
            <person name="Bliznina A."/>
        </authorList>
    </citation>
    <scope>NUCLEOTIDE SEQUENCE [LARGE SCALE GENOMIC DNA]</scope>
</reference>
<evidence type="ECO:0000313" key="4">
    <source>
        <dbReference type="Proteomes" id="UP001158576"/>
    </source>
</evidence>
<feature type="coiled-coil region" evidence="1">
    <location>
        <begin position="134"/>
        <end position="161"/>
    </location>
</feature>
<feature type="region of interest" description="Disordered" evidence="2">
    <location>
        <begin position="161"/>
        <end position="182"/>
    </location>
</feature>
<evidence type="ECO:0000256" key="2">
    <source>
        <dbReference type="SAM" id="MobiDB-lite"/>
    </source>
</evidence>
<keyword evidence="1" id="KW-0175">Coiled coil</keyword>
<dbReference type="Proteomes" id="UP001158576">
    <property type="component" value="Chromosome 1"/>
</dbReference>
<evidence type="ECO:0000256" key="1">
    <source>
        <dbReference type="SAM" id="Coils"/>
    </source>
</evidence>
<dbReference type="EMBL" id="OU015566">
    <property type="protein sequence ID" value="CAG5103920.1"/>
    <property type="molecule type" value="Genomic_DNA"/>
</dbReference>
<protein>
    <submittedName>
        <fullName evidence="3">Oidioi.mRNA.OKI2018_I69.chr1.g1001.t1.cds</fullName>
    </submittedName>
</protein>
<feature type="compositionally biased region" description="Basic and acidic residues" evidence="2">
    <location>
        <begin position="164"/>
        <end position="174"/>
    </location>
</feature>
<evidence type="ECO:0000313" key="3">
    <source>
        <dbReference type="EMBL" id="CAG5103920.1"/>
    </source>
</evidence>
<gene>
    <name evidence="3" type="ORF">OKIOD_LOCUS9766</name>
</gene>
<accession>A0ABN7SQD4</accession>
<feature type="region of interest" description="Disordered" evidence="2">
    <location>
        <begin position="1"/>
        <end position="21"/>
    </location>
</feature>
<feature type="compositionally biased region" description="Basic residues" evidence="2">
    <location>
        <begin position="1"/>
        <end position="10"/>
    </location>
</feature>
<proteinExistence type="predicted"/>
<organism evidence="3 4">
    <name type="scientific">Oikopleura dioica</name>
    <name type="common">Tunicate</name>
    <dbReference type="NCBI Taxonomy" id="34765"/>
    <lineage>
        <taxon>Eukaryota</taxon>
        <taxon>Metazoa</taxon>
        <taxon>Chordata</taxon>
        <taxon>Tunicata</taxon>
        <taxon>Appendicularia</taxon>
        <taxon>Copelata</taxon>
        <taxon>Oikopleuridae</taxon>
        <taxon>Oikopleura</taxon>
    </lineage>
</organism>
<sequence length="267" mass="30838">MRDRSKRRSSSKSIVSSKGVPESVGWMEVMSKVRVEKAEIEEVEKAEPVWAEFYIEENAEIYDDLEVVYSDIKIESLRRKPTRRQKSSPLIDNMTEKLFDNIFEEALHVEIEDDELYEMLLSRGTADEDLTEKLSNCTVLAENLNNRLQKLNENLDKQLAQEPVDAKENKKQLEPYRTPSPTKFVVPKTAKPIRSLSVPGSYLRPSKKKEIMPDNDYYEEDQTPLNSELTLLSSFTDCNRPASHSLSDISSRVSVRDLRRKFEKSAE</sequence>
<keyword evidence="4" id="KW-1185">Reference proteome</keyword>
<feature type="region of interest" description="Disordered" evidence="2">
    <location>
        <begin position="198"/>
        <end position="223"/>
    </location>
</feature>
<name>A0ABN7SQD4_OIKDI</name>